<evidence type="ECO:0000313" key="2">
    <source>
        <dbReference type="Proteomes" id="UP000757900"/>
    </source>
</evidence>
<name>A0A929MQY5_ABIDE</name>
<dbReference type="Proteomes" id="UP000757900">
    <property type="component" value="Unassembled WGS sequence"/>
</dbReference>
<evidence type="ECO:0000313" key="1">
    <source>
        <dbReference type="EMBL" id="MBF0934051.1"/>
    </source>
</evidence>
<dbReference type="EMBL" id="JABZFV010000001">
    <property type="protein sequence ID" value="MBF0934051.1"/>
    <property type="molecule type" value="Genomic_DNA"/>
</dbReference>
<gene>
    <name evidence="1" type="ORF">HXK00_00225</name>
</gene>
<reference evidence="1" key="1">
    <citation type="submission" date="2020-04" db="EMBL/GenBank/DDBJ databases">
        <title>Deep metagenomics examines the oral microbiome during advanced dental caries in children, revealing novel taxa and co-occurrences with host molecules.</title>
        <authorList>
            <person name="Baker J.L."/>
            <person name="Morton J.T."/>
            <person name="Dinis M."/>
            <person name="Alvarez R."/>
            <person name="Tran N.C."/>
            <person name="Knight R."/>
            <person name="Edlund A."/>
        </authorList>
    </citation>
    <scope>NUCLEOTIDE SEQUENCE</scope>
    <source>
        <strain evidence="1">JCVI_23_bin.16</strain>
    </source>
</reference>
<proteinExistence type="predicted"/>
<protein>
    <submittedName>
        <fullName evidence="1">Uncharacterized protein</fullName>
    </submittedName>
</protein>
<organism evidence="1 2">
    <name type="scientific">Abiotrophia defectiva</name>
    <name type="common">Streptococcus defectivus</name>
    <dbReference type="NCBI Taxonomy" id="46125"/>
    <lineage>
        <taxon>Bacteria</taxon>
        <taxon>Bacillati</taxon>
        <taxon>Bacillota</taxon>
        <taxon>Bacilli</taxon>
        <taxon>Lactobacillales</taxon>
        <taxon>Aerococcaceae</taxon>
        <taxon>Abiotrophia</taxon>
    </lineage>
</organism>
<accession>A0A929MQY5</accession>
<sequence length="107" mass="12404">MPKYIHAEDLQHKLEEDHWANIILSVGEANIVDGLVYYFTGDTLFKIEQVTSGLKVKSLRVIGETRMVSFNGVWLEDQTSWDNGSLFMLKPEEHVYLEEFLMRELLG</sequence>
<comment type="caution">
    <text evidence="1">The sequence shown here is derived from an EMBL/GenBank/DDBJ whole genome shotgun (WGS) entry which is preliminary data.</text>
</comment>
<dbReference type="AlphaFoldDB" id="A0A929MQY5"/>